<evidence type="ECO:0000313" key="10">
    <source>
        <dbReference type="EMBL" id="MEQ2519384.1"/>
    </source>
</evidence>
<keyword evidence="5" id="KW-0663">Pyridoxal phosphate</keyword>
<dbReference type="InterPro" id="IPR015421">
    <property type="entry name" value="PyrdxlP-dep_Trfase_major"/>
</dbReference>
<reference evidence="10 11" key="1">
    <citation type="submission" date="2024-03" db="EMBL/GenBank/DDBJ databases">
        <title>Human intestinal bacterial collection.</title>
        <authorList>
            <person name="Pauvert C."/>
            <person name="Hitch T.C.A."/>
            <person name="Clavel T."/>
        </authorList>
    </citation>
    <scope>NUCLEOTIDE SEQUENCE [LARGE SCALE GENOMIC DNA]</scope>
    <source>
        <strain evidence="10 11">CLA-JM-H11</strain>
    </source>
</reference>
<gene>
    <name evidence="10" type="ORF">WMO24_02865</name>
</gene>
<dbReference type="PIRSF" id="PIRSF005572">
    <property type="entry name" value="NifS"/>
    <property type="match status" value="1"/>
</dbReference>
<evidence type="ECO:0000256" key="6">
    <source>
        <dbReference type="ARBA" id="ARBA00023004"/>
    </source>
</evidence>
<evidence type="ECO:0000256" key="7">
    <source>
        <dbReference type="ARBA" id="ARBA00023014"/>
    </source>
</evidence>
<dbReference type="Gene3D" id="3.40.640.10">
    <property type="entry name" value="Type I PLP-dependent aspartate aminotransferase-like (Major domain)"/>
    <property type="match status" value="1"/>
</dbReference>
<dbReference type="PANTHER" id="PTHR11601:SF34">
    <property type="entry name" value="CYSTEINE DESULFURASE"/>
    <property type="match status" value="1"/>
</dbReference>
<dbReference type="Pfam" id="PF00266">
    <property type="entry name" value="Aminotran_5"/>
    <property type="match status" value="1"/>
</dbReference>
<evidence type="ECO:0000259" key="9">
    <source>
        <dbReference type="Pfam" id="PF00266"/>
    </source>
</evidence>
<dbReference type="RefSeq" id="WP_349214816.1">
    <property type="nucleotide sequence ID" value="NZ_JBBMFA010000052.1"/>
</dbReference>
<dbReference type="SUPFAM" id="SSF53383">
    <property type="entry name" value="PLP-dependent transferases"/>
    <property type="match status" value="1"/>
</dbReference>
<protein>
    <submittedName>
        <fullName evidence="10">Cysteine desulfurase family protein</fullName>
    </submittedName>
</protein>
<dbReference type="PANTHER" id="PTHR11601">
    <property type="entry name" value="CYSTEINE DESULFURYLASE FAMILY MEMBER"/>
    <property type="match status" value="1"/>
</dbReference>
<evidence type="ECO:0000256" key="4">
    <source>
        <dbReference type="ARBA" id="ARBA00022723"/>
    </source>
</evidence>
<accession>A0ABV1GC25</accession>
<sequence>MHYLDNAATTRVADAVADAACAVLKQHFANPSSLYAPGARSEMVIDEARQIVADSLGAKPGEIYFTASGTEADNIAVFGACKARRAWADHVVVTGYEHPAVQNAVAALEQDGWRVTVVAPDRDGHVHPEELVNAVCARTALVTAMHVNNEVGSVLDVAALAKAVKAKNNRTAVHVDGVQAWCKLPIRLNATQIDSYAVSGHKIHAPKGVGALYLRKGYHVEKFLYGGHQEQGLRPGTENTAFIAALGCAVEQMQADRQRRARVEALAARLWQGLAEIPGIVRNSPADAMPDVCNFSVENIKSETMLHYLEARDIYVSSGSACSKGEASHTLQAMGLPRDRVDTAVRVSFCGENTPEDVDALLAALRCGVAEIAKIRR</sequence>
<evidence type="ECO:0000256" key="3">
    <source>
        <dbReference type="ARBA" id="ARBA00022679"/>
    </source>
</evidence>
<dbReference type="Gene3D" id="1.10.260.50">
    <property type="match status" value="1"/>
</dbReference>
<evidence type="ECO:0000256" key="8">
    <source>
        <dbReference type="ARBA" id="ARBA00050776"/>
    </source>
</evidence>
<keyword evidence="11" id="KW-1185">Reference proteome</keyword>
<evidence type="ECO:0000256" key="5">
    <source>
        <dbReference type="ARBA" id="ARBA00022898"/>
    </source>
</evidence>
<dbReference type="InterPro" id="IPR015424">
    <property type="entry name" value="PyrdxlP-dep_Trfase"/>
</dbReference>
<keyword evidence="6" id="KW-0408">Iron</keyword>
<organism evidence="10 11">
    <name type="scientific">Ruthenibacterium intestinale</name>
    <dbReference type="NCBI Taxonomy" id="3133163"/>
    <lineage>
        <taxon>Bacteria</taxon>
        <taxon>Bacillati</taxon>
        <taxon>Bacillota</taxon>
        <taxon>Clostridia</taxon>
        <taxon>Eubacteriales</taxon>
        <taxon>Oscillospiraceae</taxon>
        <taxon>Ruthenibacterium</taxon>
    </lineage>
</organism>
<keyword evidence="4" id="KW-0479">Metal-binding</keyword>
<evidence type="ECO:0000256" key="1">
    <source>
        <dbReference type="ARBA" id="ARBA00001933"/>
    </source>
</evidence>
<name>A0ABV1GC25_9FIRM</name>
<dbReference type="Gene3D" id="3.90.1150.10">
    <property type="entry name" value="Aspartate Aminotransferase, domain 1"/>
    <property type="match status" value="1"/>
</dbReference>
<feature type="domain" description="Aminotransferase class V" evidence="9">
    <location>
        <begin position="2"/>
        <end position="361"/>
    </location>
</feature>
<dbReference type="InterPro" id="IPR016454">
    <property type="entry name" value="Cysteine_dSase"/>
</dbReference>
<proteinExistence type="inferred from homology"/>
<comment type="similarity">
    <text evidence="2">Belongs to the class-V pyridoxal-phosphate-dependent aminotransferase family. NifS/IscS subfamily.</text>
</comment>
<comment type="caution">
    <text evidence="10">The sequence shown here is derived from an EMBL/GenBank/DDBJ whole genome shotgun (WGS) entry which is preliminary data.</text>
</comment>
<comment type="catalytic activity">
    <reaction evidence="8">
        <text>(sulfur carrier)-H + L-cysteine = (sulfur carrier)-SH + L-alanine</text>
        <dbReference type="Rhea" id="RHEA:43892"/>
        <dbReference type="Rhea" id="RHEA-COMP:14737"/>
        <dbReference type="Rhea" id="RHEA-COMP:14739"/>
        <dbReference type="ChEBI" id="CHEBI:29917"/>
        <dbReference type="ChEBI" id="CHEBI:35235"/>
        <dbReference type="ChEBI" id="CHEBI:57972"/>
        <dbReference type="ChEBI" id="CHEBI:64428"/>
        <dbReference type="EC" id="2.8.1.7"/>
    </reaction>
</comment>
<keyword evidence="7" id="KW-0411">Iron-sulfur</keyword>
<keyword evidence="3" id="KW-0808">Transferase</keyword>
<dbReference type="Proteomes" id="UP001477672">
    <property type="component" value="Unassembled WGS sequence"/>
</dbReference>
<dbReference type="InterPro" id="IPR000192">
    <property type="entry name" value="Aminotrans_V_dom"/>
</dbReference>
<comment type="cofactor">
    <cofactor evidence="1">
        <name>pyridoxal 5'-phosphate</name>
        <dbReference type="ChEBI" id="CHEBI:597326"/>
    </cofactor>
</comment>
<evidence type="ECO:0000313" key="11">
    <source>
        <dbReference type="Proteomes" id="UP001477672"/>
    </source>
</evidence>
<dbReference type="EMBL" id="JBBMFA010000052">
    <property type="protein sequence ID" value="MEQ2519384.1"/>
    <property type="molecule type" value="Genomic_DNA"/>
</dbReference>
<dbReference type="InterPro" id="IPR015422">
    <property type="entry name" value="PyrdxlP-dep_Trfase_small"/>
</dbReference>
<evidence type="ECO:0000256" key="2">
    <source>
        <dbReference type="ARBA" id="ARBA00006490"/>
    </source>
</evidence>